<proteinExistence type="predicted"/>
<organism evidence="2 3">
    <name type="scientific">Arthrobacter oryzae</name>
    <dbReference type="NCBI Taxonomy" id="409290"/>
    <lineage>
        <taxon>Bacteria</taxon>
        <taxon>Bacillati</taxon>
        <taxon>Actinomycetota</taxon>
        <taxon>Actinomycetes</taxon>
        <taxon>Micrococcales</taxon>
        <taxon>Micrococcaceae</taxon>
        <taxon>Arthrobacter</taxon>
    </lineage>
</organism>
<accession>A0A495FMD3</accession>
<sequence length="170" mass="18951">MDITDVILNDHHDQRRMFALLDEMQDSPPSDLEAVWTRLRILLEVHAKAEEVLFYPELLALGAGAGGKDSPEDETTDAIHDHNEIRDAIAEVDSHQAGSPAWWHAAANVNKVNGDHMAEEEREGLTDFRRQASLDLRHALALAFCSFEAAHAGGITGHDVDPDTYVREHR</sequence>
<dbReference type="PANTHER" id="PTHR35585">
    <property type="entry name" value="HHE DOMAIN PROTEIN (AFU_ORTHOLOGUE AFUA_4G00730)"/>
    <property type="match status" value="1"/>
</dbReference>
<evidence type="ECO:0000313" key="3">
    <source>
        <dbReference type="Proteomes" id="UP000276055"/>
    </source>
</evidence>
<reference evidence="2 3" key="1">
    <citation type="submission" date="2018-10" db="EMBL/GenBank/DDBJ databases">
        <title>Genomic Encyclopedia of Type Strains, Phase IV (KMG-IV): sequencing the most valuable type-strain genomes for metagenomic binning, comparative biology and taxonomic classification.</title>
        <authorList>
            <person name="Goeker M."/>
        </authorList>
    </citation>
    <scope>NUCLEOTIDE SEQUENCE [LARGE SCALE GENOMIC DNA]</scope>
    <source>
        <strain evidence="2 3">DSM 25586</strain>
    </source>
</reference>
<dbReference type="Gene3D" id="1.20.120.520">
    <property type="entry name" value="nmb1532 protein domain like"/>
    <property type="match status" value="1"/>
</dbReference>
<feature type="domain" description="Hemerythrin-like" evidence="1">
    <location>
        <begin position="3"/>
        <end position="123"/>
    </location>
</feature>
<evidence type="ECO:0000259" key="1">
    <source>
        <dbReference type="Pfam" id="PF01814"/>
    </source>
</evidence>
<dbReference type="AlphaFoldDB" id="A0A495FMD3"/>
<dbReference type="Proteomes" id="UP000276055">
    <property type="component" value="Unassembled WGS sequence"/>
</dbReference>
<dbReference type="Pfam" id="PF01814">
    <property type="entry name" value="Hemerythrin"/>
    <property type="match status" value="1"/>
</dbReference>
<dbReference type="RefSeq" id="WP_120950022.1">
    <property type="nucleotide sequence ID" value="NZ_RBIR01000001.1"/>
</dbReference>
<comment type="caution">
    <text evidence="2">The sequence shown here is derived from an EMBL/GenBank/DDBJ whole genome shotgun (WGS) entry which is preliminary data.</text>
</comment>
<name>A0A495FMD3_9MICC</name>
<protein>
    <submittedName>
        <fullName evidence="2">Hemerythrin HHE cation binding domain-containing protein</fullName>
    </submittedName>
</protein>
<dbReference type="OrthoDB" id="5523420at2"/>
<dbReference type="InterPro" id="IPR012312">
    <property type="entry name" value="Hemerythrin-like"/>
</dbReference>
<evidence type="ECO:0000313" key="2">
    <source>
        <dbReference type="EMBL" id="RKR29881.1"/>
    </source>
</evidence>
<dbReference type="EMBL" id="RBIR01000001">
    <property type="protein sequence ID" value="RKR29881.1"/>
    <property type="molecule type" value="Genomic_DNA"/>
</dbReference>
<gene>
    <name evidence="2" type="ORF">C8D78_0197</name>
</gene>
<dbReference type="PANTHER" id="PTHR35585:SF1">
    <property type="entry name" value="HHE DOMAIN PROTEIN (AFU_ORTHOLOGUE AFUA_4G00730)"/>
    <property type="match status" value="1"/>
</dbReference>